<evidence type="ECO:0000256" key="3">
    <source>
        <dbReference type="PROSITE-ProRule" id="PRU01379"/>
    </source>
</evidence>
<feature type="transmembrane region" description="Helical" evidence="5">
    <location>
        <begin position="831"/>
        <end position="850"/>
    </location>
</feature>
<feature type="domain" description="Peptidase M14" evidence="7">
    <location>
        <begin position="307"/>
        <end position="600"/>
    </location>
</feature>
<dbReference type="SUPFAM" id="SSF53187">
    <property type="entry name" value="Zn-dependent exopeptidases"/>
    <property type="match status" value="1"/>
</dbReference>
<dbReference type="PROSITE" id="PS52035">
    <property type="entry name" value="PEPTIDASE_M14"/>
    <property type="match status" value="1"/>
</dbReference>
<evidence type="ECO:0000256" key="6">
    <source>
        <dbReference type="SAM" id="SignalP"/>
    </source>
</evidence>
<feature type="active site" description="Proton donor/acceptor" evidence="3">
    <location>
        <position position="580"/>
    </location>
</feature>
<dbReference type="CDD" id="cd03859">
    <property type="entry name" value="M14_CPT"/>
    <property type="match status" value="1"/>
</dbReference>
<dbReference type="GO" id="GO:0004181">
    <property type="term" value="F:metallocarboxypeptidase activity"/>
    <property type="evidence" value="ECO:0007669"/>
    <property type="project" value="InterPro"/>
</dbReference>
<dbReference type="EMBL" id="KI913980">
    <property type="protein sequence ID" value="ETV95472.1"/>
    <property type="molecule type" value="Genomic_DNA"/>
</dbReference>
<evidence type="ECO:0000313" key="8">
    <source>
        <dbReference type="EMBL" id="ETV95472.1"/>
    </source>
</evidence>
<comment type="cofactor">
    <cofactor evidence="1">
        <name>Zn(2+)</name>
        <dbReference type="ChEBI" id="CHEBI:29105"/>
    </cofactor>
</comment>
<proteinExistence type="inferred from homology"/>
<dbReference type="PANTHER" id="PTHR11705">
    <property type="entry name" value="PROTEASE FAMILY M14 CARBOXYPEPTIDASE A,B"/>
    <property type="match status" value="1"/>
</dbReference>
<evidence type="ECO:0000256" key="1">
    <source>
        <dbReference type="ARBA" id="ARBA00001947"/>
    </source>
</evidence>
<dbReference type="GO" id="GO:0005615">
    <property type="term" value="C:extracellular space"/>
    <property type="evidence" value="ECO:0007669"/>
    <property type="project" value="TreeGrafter"/>
</dbReference>
<evidence type="ECO:0000256" key="4">
    <source>
        <dbReference type="SAM" id="MobiDB-lite"/>
    </source>
</evidence>
<dbReference type="AlphaFoldDB" id="A0A024TQ73"/>
<sequence>MRGSSTTLVAALVLVASYEYATGREMMKEHTWSANVSDAHYGIAEAADIHDGCKWKRVWQANVTSDKNALSTHAHVNGPGFSIRATEGLNESAQVAFTLDSTTFPSQGKLVLRAQFPSSRGLRSTLKFVKHSKELVVVQGSSAHPTSLIVHPGSPRAKSIATPTTRLRLKDFPCFQENNPFTSSVHEFLLTWDSQWVRWHVDNVFFAEAPRPTSFFSTDDVHPLSLVVAVDLIPDNTTRGAQPDVALATDGSDAFVVQELLLMEQTSSACVPTLTNPNDCRQYAMAKSTSAFLPQIRSGSLEGSLSLEQVYEFVNDIVPDLLTDFPHLFRTEVIGTSVEGRPIVALCLGACHAPSPAPPQALYTALHHSREPMSMMNLVFFIDHLILGLRGHDPSITALLWSRQLWFVLVVNPDGYAYNEANMPKDPDETFSGQRKNRHKSTCSETADVGVDLNRNYDVCFSQDAVGSSDEACAEDYRGPAPFSEPETRAIRDFVDRHNFSTAFNYHSFGQYFNIPFACQPKGVPPPFATSVYNALAADMTSRNRFKFGQSWKESNLYSVNGETSDWMWQAHGIFAISPETGPSFDVDNFHGFWPSDPLVIHDICNELVHSNYVLAKWAGPQYALIMQGWSTVITDDGKVAVITLDLSVRNIGLRSPHQPLQIVATVGLHGTPSSPVYTLPPLLHAADPANDAELIKLVVPLETPLSAAAPGHVYTLLRDGRTCSMFRISLGKTTSEFQVWQPLVLPQCGSCAAFGSPLSNSTPSIGGDINCMTLDASMVDVKASPPLRNFIVGSSSTEDADDIPTGRPMVAAAPKQPRGTLSVAHHEKKALLLVSLVVLLGMVVGLIGLRHVKAKQSDEYSKVSKSETLDDGEGLDNMIDMISPKCIAGQAAIENGSQLAQQRRARSPQRDDDDDELLQEHPVNRRVRSPPPPSARDDSGNYSHDEV</sequence>
<dbReference type="VEuPathDB" id="FungiDB:H310_10950"/>
<accession>A0A024TQ73</accession>
<dbReference type="SMART" id="SM00631">
    <property type="entry name" value="Zn_pept"/>
    <property type="match status" value="1"/>
</dbReference>
<feature type="chain" id="PRO_5001537720" description="Peptidase M14 domain-containing protein" evidence="6">
    <location>
        <begin position="24"/>
        <end position="948"/>
    </location>
</feature>
<dbReference type="OrthoDB" id="3626597at2759"/>
<dbReference type="STRING" id="157072.A0A024TQ73"/>
<keyword evidence="5" id="KW-0812">Transmembrane</keyword>
<dbReference type="Gene3D" id="3.40.630.10">
    <property type="entry name" value="Zn peptidases"/>
    <property type="match status" value="1"/>
</dbReference>
<dbReference type="InterPro" id="IPR033810">
    <property type="entry name" value="Carboxypeptidase_T"/>
</dbReference>
<protein>
    <recommendedName>
        <fullName evidence="7">Peptidase M14 domain-containing protein</fullName>
    </recommendedName>
</protein>
<dbReference type="GO" id="GO:0006508">
    <property type="term" value="P:proteolysis"/>
    <property type="evidence" value="ECO:0007669"/>
    <property type="project" value="InterPro"/>
</dbReference>
<feature type="signal peptide" evidence="6">
    <location>
        <begin position="1"/>
        <end position="23"/>
    </location>
</feature>
<dbReference type="GO" id="GO:0008270">
    <property type="term" value="F:zinc ion binding"/>
    <property type="evidence" value="ECO:0007669"/>
    <property type="project" value="InterPro"/>
</dbReference>
<gene>
    <name evidence="8" type="ORF">H310_10950</name>
</gene>
<name>A0A024TQ73_9STRA</name>
<organism evidence="8">
    <name type="scientific">Aphanomyces invadans</name>
    <dbReference type="NCBI Taxonomy" id="157072"/>
    <lineage>
        <taxon>Eukaryota</taxon>
        <taxon>Sar</taxon>
        <taxon>Stramenopiles</taxon>
        <taxon>Oomycota</taxon>
        <taxon>Saprolegniomycetes</taxon>
        <taxon>Saprolegniales</taxon>
        <taxon>Verrucalvaceae</taxon>
        <taxon>Aphanomyces</taxon>
    </lineage>
</organism>
<dbReference type="Pfam" id="PF00246">
    <property type="entry name" value="Peptidase_M14"/>
    <property type="match status" value="1"/>
</dbReference>
<comment type="similarity">
    <text evidence="2 3">Belongs to the peptidase M14 family.</text>
</comment>
<dbReference type="PANTHER" id="PTHR11705:SF119">
    <property type="entry name" value="OS02G0119300 PROTEIN"/>
    <property type="match status" value="1"/>
</dbReference>
<evidence type="ECO:0000259" key="7">
    <source>
        <dbReference type="PROSITE" id="PS52035"/>
    </source>
</evidence>
<feature type="compositionally biased region" description="Basic and acidic residues" evidence="4">
    <location>
        <begin position="936"/>
        <end position="948"/>
    </location>
</feature>
<evidence type="ECO:0000256" key="5">
    <source>
        <dbReference type="SAM" id="Phobius"/>
    </source>
</evidence>
<keyword evidence="5" id="KW-0472">Membrane</keyword>
<dbReference type="RefSeq" id="XP_008875665.1">
    <property type="nucleotide sequence ID" value="XM_008877443.1"/>
</dbReference>
<dbReference type="GeneID" id="20088000"/>
<keyword evidence="5" id="KW-1133">Transmembrane helix</keyword>
<keyword evidence="6" id="KW-0732">Signal</keyword>
<reference evidence="8" key="1">
    <citation type="submission" date="2013-12" db="EMBL/GenBank/DDBJ databases">
        <title>The Genome Sequence of Aphanomyces invadans NJM9701.</title>
        <authorList>
            <consortium name="The Broad Institute Genomics Platform"/>
            <person name="Russ C."/>
            <person name="Tyler B."/>
            <person name="van West P."/>
            <person name="Dieguez-Uribeondo J."/>
            <person name="Young S.K."/>
            <person name="Zeng Q."/>
            <person name="Gargeya S."/>
            <person name="Fitzgerald M."/>
            <person name="Abouelleil A."/>
            <person name="Alvarado L."/>
            <person name="Chapman S.B."/>
            <person name="Gainer-Dewar J."/>
            <person name="Goldberg J."/>
            <person name="Griggs A."/>
            <person name="Gujja S."/>
            <person name="Hansen M."/>
            <person name="Howarth C."/>
            <person name="Imamovic A."/>
            <person name="Ireland A."/>
            <person name="Larimer J."/>
            <person name="McCowan C."/>
            <person name="Murphy C."/>
            <person name="Pearson M."/>
            <person name="Poon T.W."/>
            <person name="Priest M."/>
            <person name="Roberts A."/>
            <person name="Saif S."/>
            <person name="Shea T."/>
            <person name="Sykes S."/>
            <person name="Wortman J."/>
            <person name="Nusbaum C."/>
            <person name="Birren B."/>
        </authorList>
    </citation>
    <scope>NUCLEOTIDE SEQUENCE [LARGE SCALE GENOMIC DNA]</scope>
    <source>
        <strain evidence="8">NJM9701</strain>
    </source>
</reference>
<dbReference type="InterPro" id="IPR000834">
    <property type="entry name" value="Peptidase_M14"/>
</dbReference>
<evidence type="ECO:0000256" key="2">
    <source>
        <dbReference type="ARBA" id="ARBA00005988"/>
    </source>
</evidence>
<dbReference type="PRINTS" id="PR00765">
    <property type="entry name" value="CRBOXYPTASEA"/>
</dbReference>
<feature type="region of interest" description="Disordered" evidence="4">
    <location>
        <begin position="898"/>
        <end position="948"/>
    </location>
</feature>
<dbReference type="eggNOG" id="KOG2650">
    <property type="taxonomic scope" value="Eukaryota"/>
</dbReference>